<dbReference type="InterPro" id="IPR017969">
    <property type="entry name" value="Heavy-metal-associated_CS"/>
</dbReference>
<dbReference type="InterPro" id="IPR006122">
    <property type="entry name" value="HMA_Cu_ion-bd"/>
</dbReference>
<gene>
    <name evidence="4" type="ORF">DMH04_05315</name>
</gene>
<dbReference type="Proteomes" id="UP000287547">
    <property type="component" value="Unassembled WGS sequence"/>
</dbReference>
<dbReference type="PROSITE" id="PS01047">
    <property type="entry name" value="HMA_1"/>
    <property type="match status" value="1"/>
</dbReference>
<keyword evidence="1" id="KW-0479">Metal-binding</keyword>
<dbReference type="GO" id="GO:0006825">
    <property type="term" value="P:copper ion transport"/>
    <property type="evidence" value="ECO:0007669"/>
    <property type="project" value="InterPro"/>
</dbReference>
<reference evidence="4 5" key="1">
    <citation type="submission" date="2018-05" db="EMBL/GenBank/DDBJ databases">
        <title>Evolution of GPA BGCs.</title>
        <authorList>
            <person name="Waglechner N."/>
            <person name="Wright G.D."/>
        </authorList>
    </citation>
    <scope>NUCLEOTIDE SEQUENCE [LARGE SCALE GENOMIC DNA]</scope>
    <source>
        <strain evidence="4 5">A82846</strain>
    </source>
</reference>
<dbReference type="AlphaFoldDB" id="A0A428ZMZ4"/>
<dbReference type="InterPro" id="IPR000428">
    <property type="entry name" value="Cu-bd"/>
</dbReference>
<feature type="domain" description="HMA" evidence="3">
    <location>
        <begin position="2"/>
        <end position="67"/>
    </location>
</feature>
<organism evidence="4 5">
    <name type="scientific">Kibdelosporangium aridum</name>
    <dbReference type="NCBI Taxonomy" id="2030"/>
    <lineage>
        <taxon>Bacteria</taxon>
        <taxon>Bacillati</taxon>
        <taxon>Actinomycetota</taxon>
        <taxon>Actinomycetes</taxon>
        <taxon>Pseudonocardiales</taxon>
        <taxon>Pseudonocardiaceae</taxon>
        <taxon>Kibdelosporangium</taxon>
    </lineage>
</organism>
<dbReference type="Pfam" id="PF00403">
    <property type="entry name" value="HMA"/>
    <property type="match status" value="1"/>
</dbReference>
<proteinExistence type="predicted"/>
<dbReference type="InterPro" id="IPR036163">
    <property type="entry name" value="HMA_dom_sf"/>
</dbReference>
<name>A0A428ZMZ4_KIBAR</name>
<dbReference type="Gene3D" id="3.30.70.100">
    <property type="match status" value="1"/>
</dbReference>
<dbReference type="PRINTS" id="PR00944">
    <property type="entry name" value="CUEXPORT"/>
</dbReference>
<comment type="caution">
    <text evidence="4">The sequence shown here is derived from an EMBL/GenBank/DDBJ whole genome shotgun (WGS) entry which is preliminary data.</text>
</comment>
<dbReference type="NCBIfam" id="TIGR00003">
    <property type="entry name" value="copper ion binding protein"/>
    <property type="match status" value="1"/>
</dbReference>
<evidence type="ECO:0000259" key="3">
    <source>
        <dbReference type="PROSITE" id="PS50846"/>
    </source>
</evidence>
<dbReference type="EMBL" id="QHKI01000003">
    <property type="protein sequence ID" value="RSM89424.1"/>
    <property type="molecule type" value="Genomic_DNA"/>
</dbReference>
<dbReference type="RefSeq" id="WP_037252726.1">
    <property type="nucleotide sequence ID" value="NZ_QHKI01000003.1"/>
</dbReference>
<dbReference type="PROSITE" id="PS50846">
    <property type="entry name" value="HMA_2"/>
    <property type="match status" value="1"/>
</dbReference>
<keyword evidence="2" id="KW-0186">Copper</keyword>
<accession>A0A428ZMZ4</accession>
<sequence length="68" mass="7143">MSQSTYTVEGMTCSHCVSSVTEEVEQIAGVRNVDVDLATGKVTVTSDTDLSIDDVRAAVTEAGYQLAS</sequence>
<dbReference type="SUPFAM" id="SSF55008">
    <property type="entry name" value="HMA, heavy metal-associated domain"/>
    <property type="match status" value="1"/>
</dbReference>
<dbReference type="OrthoDB" id="9813965at2"/>
<evidence type="ECO:0000313" key="4">
    <source>
        <dbReference type="EMBL" id="RSM89424.1"/>
    </source>
</evidence>
<evidence type="ECO:0000256" key="2">
    <source>
        <dbReference type="ARBA" id="ARBA00023008"/>
    </source>
</evidence>
<dbReference type="FunFam" id="3.30.70.100:FF:000001">
    <property type="entry name" value="ATPase copper transporting beta"/>
    <property type="match status" value="1"/>
</dbReference>
<dbReference type="GO" id="GO:0005507">
    <property type="term" value="F:copper ion binding"/>
    <property type="evidence" value="ECO:0007669"/>
    <property type="project" value="InterPro"/>
</dbReference>
<evidence type="ECO:0000313" key="5">
    <source>
        <dbReference type="Proteomes" id="UP000287547"/>
    </source>
</evidence>
<evidence type="ECO:0000256" key="1">
    <source>
        <dbReference type="ARBA" id="ARBA00022723"/>
    </source>
</evidence>
<dbReference type="CDD" id="cd00371">
    <property type="entry name" value="HMA"/>
    <property type="match status" value="1"/>
</dbReference>
<dbReference type="InterPro" id="IPR006121">
    <property type="entry name" value="HMA_dom"/>
</dbReference>
<protein>
    <submittedName>
        <fullName evidence="4">Heavy-metal-associated domain-containing protein</fullName>
    </submittedName>
</protein>